<dbReference type="EMBL" id="BLJN01000003">
    <property type="protein sequence ID" value="GFE81270.1"/>
    <property type="molecule type" value="Genomic_DNA"/>
</dbReference>
<organism evidence="1 2">
    <name type="scientific">Steroidobacter agaridevorans</name>
    <dbReference type="NCBI Taxonomy" id="2695856"/>
    <lineage>
        <taxon>Bacteria</taxon>
        <taxon>Pseudomonadati</taxon>
        <taxon>Pseudomonadota</taxon>
        <taxon>Gammaproteobacteria</taxon>
        <taxon>Steroidobacterales</taxon>
        <taxon>Steroidobacteraceae</taxon>
        <taxon>Steroidobacter</taxon>
    </lineage>
</organism>
<protein>
    <submittedName>
        <fullName evidence="1">Uncharacterized protein</fullName>
    </submittedName>
</protein>
<reference evidence="2" key="1">
    <citation type="submission" date="2020-01" db="EMBL/GenBank/DDBJ databases">
        <title>'Steroidobacter agaridevorans' sp. nov., agar-degrading bacteria isolated from rhizosphere soils.</title>
        <authorList>
            <person name="Ikenaga M."/>
            <person name="Kataoka M."/>
            <person name="Murouchi A."/>
            <person name="Katsuragi S."/>
            <person name="Sakai M."/>
        </authorList>
    </citation>
    <scope>NUCLEOTIDE SEQUENCE [LARGE SCALE GENOMIC DNA]</scope>
    <source>
        <strain evidence="2">YU21-B</strain>
    </source>
</reference>
<evidence type="ECO:0000313" key="2">
    <source>
        <dbReference type="Proteomes" id="UP000445000"/>
    </source>
</evidence>
<keyword evidence="2" id="KW-1185">Reference proteome</keyword>
<dbReference type="Proteomes" id="UP000445000">
    <property type="component" value="Unassembled WGS sequence"/>
</dbReference>
<name>A0A829YDF0_9GAMM</name>
<dbReference type="AlphaFoldDB" id="A0A829YDF0"/>
<comment type="caution">
    <text evidence="1">The sequence shown here is derived from an EMBL/GenBank/DDBJ whole genome shotgun (WGS) entry which is preliminary data.</text>
</comment>
<evidence type="ECO:0000313" key="1">
    <source>
        <dbReference type="EMBL" id="GFE81270.1"/>
    </source>
</evidence>
<dbReference type="RefSeq" id="WP_161812945.1">
    <property type="nucleotide sequence ID" value="NZ_BLJN01000003.1"/>
</dbReference>
<gene>
    <name evidence="1" type="ORF">GCM10011487_32700</name>
</gene>
<accession>A0A829YDF0</accession>
<proteinExistence type="predicted"/>
<sequence>MTTTETKIDEMTATGRHRAWAGESAGAIVRAGTGTPPREPQRANWLDRAPTAASNSRHAAITRSLHTWSNYKSWTDKVKSSWDKDTKSGK</sequence>